<evidence type="ECO:0000259" key="4">
    <source>
        <dbReference type="PROSITE" id="PS50932"/>
    </source>
</evidence>
<keyword evidence="2 5" id="KW-0238">DNA-binding</keyword>
<dbReference type="SUPFAM" id="SSF47413">
    <property type="entry name" value="lambda repressor-like DNA-binding domains"/>
    <property type="match status" value="1"/>
</dbReference>
<dbReference type="InterPro" id="IPR010982">
    <property type="entry name" value="Lambda_DNA-bd_dom_sf"/>
</dbReference>
<dbReference type="Pfam" id="PF13377">
    <property type="entry name" value="Peripla_BP_3"/>
    <property type="match status" value="1"/>
</dbReference>
<proteinExistence type="predicted"/>
<feature type="domain" description="HTH lacI-type" evidence="4">
    <location>
        <begin position="9"/>
        <end position="52"/>
    </location>
</feature>
<accession>A0A6P1M6R2</accession>
<dbReference type="PANTHER" id="PTHR30146">
    <property type="entry name" value="LACI-RELATED TRANSCRIPTIONAL REPRESSOR"/>
    <property type="match status" value="1"/>
</dbReference>
<dbReference type="EMBL" id="CP047593">
    <property type="protein sequence ID" value="QHI68284.1"/>
    <property type="molecule type" value="Genomic_DNA"/>
</dbReference>
<evidence type="ECO:0000256" key="3">
    <source>
        <dbReference type="ARBA" id="ARBA00023163"/>
    </source>
</evidence>
<dbReference type="SMART" id="SM00354">
    <property type="entry name" value="HTH_LACI"/>
    <property type="match status" value="1"/>
</dbReference>
<dbReference type="InterPro" id="IPR000843">
    <property type="entry name" value="HTH_LacI"/>
</dbReference>
<dbReference type="PROSITE" id="PS50932">
    <property type="entry name" value="HTH_LACI_2"/>
    <property type="match status" value="1"/>
</dbReference>
<keyword evidence="3" id="KW-0804">Transcription</keyword>
<sequence length="347" mass="37869">MAGRSGENVSITDVSKAAGVSVATASRVFNDNPSVKPDTRKRVLGAAEKLGYSLPERRPGPKPGSCSRRKRVAIINFLDRSHYSAQIPSTYLALSKGLHEGCQSQQVSMSEFVVSTESELPEELTSGGFIGFLLVGNAPHPSAQAFLKKKPCCWLMSNPWTPTWGDHVMPDHREVGMVAAEYLILHKSKNPAVIKLGRTDRVTALRQEGFAYAGVKADVPVQALAATGNLGGEGFLYPEEVYVDELIEGIKQMRPRPDGFFVDCDRSLAALYPAMVREKLIVPGKTVLIGCNNQQPFLKGIKPHPATIDVHFEQIGRIGVGQLAWRIQNPDCRRLRTLISPSLISLG</sequence>
<dbReference type="Gene3D" id="1.10.260.40">
    <property type="entry name" value="lambda repressor-like DNA-binding domains"/>
    <property type="match status" value="1"/>
</dbReference>
<evidence type="ECO:0000256" key="2">
    <source>
        <dbReference type="ARBA" id="ARBA00023125"/>
    </source>
</evidence>
<keyword evidence="1" id="KW-0805">Transcription regulation</keyword>
<keyword evidence="6" id="KW-1185">Reference proteome</keyword>
<evidence type="ECO:0000313" key="5">
    <source>
        <dbReference type="EMBL" id="QHI68284.1"/>
    </source>
</evidence>
<dbReference type="CDD" id="cd01392">
    <property type="entry name" value="HTH_LacI"/>
    <property type="match status" value="1"/>
</dbReference>
<dbReference type="Pfam" id="PF00356">
    <property type="entry name" value="LacI"/>
    <property type="match status" value="1"/>
</dbReference>
<dbReference type="InterPro" id="IPR046335">
    <property type="entry name" value="LacI/GalR-like_sensor"/>
</dbReference>
<evidence type="ECO:0000256" key="1">
    <source>
        <dbReference type="ARBA" id="ARBA00023015"/>
    </source>
</evidence>
<dbReference type="GO" id="GO:0000976">
    <property type="term" value="F:transcription cis-regulatory region binding"/>
    <property type="evidence" value="ECO:0007669"/>
    <property type="project" value="TreeGrafter"/>
</dbReference>
<protein>
    <submittedName>
        <fullName evidence="5">LacI family DNA-binding transcriptional regulator</fullName>
    </submittedName>
</protein>
<evidence type="ECO:0000313" key="6">
    <source>
        <dbReference type="Proteomes" id="UP000464954"/>
    </source>
</evidence>
<dbReference type="RefSeq" id="WP_160626455.1">
    <property type="nucleotide sequence ID" value="NZ_CP047593.1"/>
</dbReference>
<dbReference type="PANTHER" id="PTHR30146:SF109">
    <property type="entry name" value="HTH-TYPE TRANSCRIPTIONAL REGULATOR GALS"/>
    <property type="match status" value="1"/>
</dbReference>
<dbReference type="SUPFAM" id="SSF53822">
    <property type="entry name" value="Periplasmic binding protein-like I"/>
    <property type="match status" value="1"/>
</dbReference>
<name>A0A6P1M6R2_9BACT</name>
<dbReference type="KEGG" id="taer:GT409_02040"/>
<reference evidence="5 6" key="1">
    <citation type="submission" date="2020-01" db="EMBL/GenBank/DDBJ databases">
        <title>Ponticoccus aerotolerans gen. nov., sp. nov., an anaerobic bacterium and proposal of Ponticoccusceae fam. nov., Ponticoccusles ord. nov. and Ponticoccuse classis nov. in the phylum Kiritimatiellaeota.</title>
        <authorList>
            <person name="Zhou L.Y."/>
            <person name="Du Z.J."/>
        </authorList>
    </citation>
    <scope>NUCLEOTIDE SEQUENCE [LARGE SCALE GENOMIC DNA]</scope>
    <source>
        <strain evidence="5 6">S-5007</strain>
    </source>
</reference>
<dbReference type="GO" id="GO:0003700">
    <property type="term" value="F:DNA-binding transcription factor activity"/>
    <property type="evidence" value="ECO:0007669"/>
    <property type="project" value="TreeGrafter"/>
</dbReference>
<dbReference type="InterPro" id="IPR028082">
    <property type="entry name" value="Peripla_BP_I"/>
</dbReference>
<dbReference type="Gene3D" id="3.40.50.2300">
    <property type="match status" value="2"/>
</dbReference>
<organism evidence="5 6">
    <name type="scientific">Tichowtungia aerotolerans</name>
    <dbReference type="NCBI Taxonomy" id="2697043"/>
    <lineage>
        <taxon>Bacteria</taxon>
        <taxon>Pseudomonadati</taxon>
        <taxon>Kiritimatiellota</taxon>
        <taxon>Tichowtungiia</taxon>
        <taxon>Tichowtungiales</taxon>
        <taxon>Tichowtungiaceae</taxon>
        <taxon>Tichowtungia</taxon>
    </lineage>
</organism>
<dbReference type="Proteomes" id="UP000464954">
    <property type="component" value="Chromosome"/>
</dbReference>
<gene>
    <name evidence="5" type="ORF">GT409_02040</name>
</gene>
<dbReference type="AlphaFoldDB" id="A0A6P1M6R2"/>